<name>A0A2W4S0X3_9GAMM</name>
<sequence length="61" mass="6752">MIEKDKKTKPAKNTDYTEVKRCFSLPSVLSVVNAFFKLACMYGFGGIPAIWIPAVHAGMTE</sequence>
<dbReference type="EMBL" id="QJPH01000573">
    <property type="protein sequence ID" value="PZN69610.1"/>
    <property type="molecule type" value="Genomic_DNA"/>
</dbReference>
<organism evidence="1 2">
    <name type="scientific">Candidatus Methylumidiphilus alinenensis</name>
    <dbReference type="NCBI Taxonomy" id="2202197"/>
    <lineage>
        <taxon>Bacteria</taxon>
        <taxon>Pseudomonadati</taxon>
        <taxon>Pseudomonadota</taxon>
        <taxon>Gammaproteobacteria</taxon>
        <taxon>Methylococcales</taxon>
        <taxon>Candidatus Methylumidiphilus</taxon>
    </lineage>
</organism>
<dbReference type="AlphaFoldDB" id="A0A2W4S0X3"/>
<gene>
    <name evidence="1" type="ORF">DM484_29360</name>
</gene>
<protein>
    <submittedName>
        <fullName evidence="1">Uncharacterized protein</fullName>
    </submittedName>
</protein>
<comment type="caution">
    <text evidence="1">The sequence shown here is derived from an EMBL/GenBank/DDBJ whole genome shotgun (WGS) entry which is preliminary data.</text>
</comment>
<evidence type="ECO:0000313" key="2">
    <source>
        <dbReference type="Proteomes" id="UP000249396"/>
    </source>
</evidence>
<accession>A0A2W4S0X3</accession>
<dbReference type="Proteomes" id="UP000249396">
    <property type="component" value="Unassembled WGS sequence"/>
</dbReference>
<reference evidence="1 2" key="1">
    <citation type="journal article" date="2018" name="Aquat. Microb. Ecol.">
        <title>Gammaproteobacterial methanotrophs dominate.</title>
        <authorList>
            <person name="Rissanen A.J."/>
            <person name="Saarenheimo J."/>
            <person name="Tiirola M."/>
            <person name="Peura S."/>
            <person name="Aalto S.L."/>
            <person name="Karvinen A."/>
            <person name="Nykanen H."/>
        </authorList>
    </citation>
    <scope>NUCLEOTIDE SEQUENCE [LARGE SCALE GENOMIC DNA]</scope>
    <source>
        <strain evidence="1">AMbin10</strain>
    </source>
</reference>
<proteinExistence type="predicted"/>
<evidence type="ECO:0000313" key="1">
    <source>
        <dbReference type="EMBL" id="PZN69610.1"/>
    </source>
</evidence>